<dbReference type="AlphaFoldDB" id="A0A4Y9XT86"/>
<gene>
    <name evidence="1" type="ORF">EVG20_g10197</name>
</gene>
<protein>
    <submittedName>
        <fullName evidence="1">Uncharacterized protein</fullName>
    </submittedName>
</protein>
<name>A0A4Y9XT86_9AGAM</name>
<evidence type="ECO:0000313" key="1">
    <source>
        <dbReference type="EMBL" id="TFY53265.1"/>
    </source>
</evidence>
<evidence type="ECO:0000313" key="2">
    <source>
        <dbReference type="Proteomes" id="UP000298327"/>
    </source>
</evidence>
<sequence length="182" mass="20874">MSSFILLSHYLYFPSPCRSMPTAETRHSCRRGWSAFLTPRDHRPASITSREVNLSIEKNHLIKSLLPIIRAPALVIIIPFPSSSSFMFCVDVLYRSSLFGARSLRHRHDTVGLRRQLVRFRAKPLLQCLPRILAKSFSTSIVARTSRRDHYRSYAQFGRHVSTAPYFLSAIALPYTFLPSVH</sequence>
<proteinExistence type="predicted"/>
<dbReference type="EMBL" id="SEOQ01001177">
    <property type="protein sequence ID" value="TFY53265.1"/>
    <property type="molecule type" value="Genomic_DNA"/>
</dbReference>
<reference evidence="1 2" key="1">
    <citation type="submission" date="2019-02" db="EMBL/GenBank/DDBJ databases">
        <title>Genome sequencing of the rare red list fungi Dentipellis fragilis.</title>
        <authorList>
            <person name="Buettner E."/>
            <person name="Kellner H."/>
        </authorList>
    </citation>
    <scope>NUCLEOTIDE SEQUENCE [LARGE SCALE GENOMIC DNA]</scope>
    <source>
        <strain evidence="1 2">DSM 105465</strain>
    </source>
</reference>
<comment type="caution">
    <text evidence="1">The sequence shown here is derived from an EMBL/GenBank/DDBJ whole genome shotgun (WGS) entry which is preliminary data.</text>
</comment>
<keyword evidence="2" id="KW-1185">Reference proteome</keyword>
<organism evidence="1 2">
    <name type="scientific">Dentipellis fragilis</name>
    <dbReference type="NCBI Taxonomy" id="205917"/>
    <lineage>
        <taxon>Eukaryota</taxon>
        <taxon>Fungi</taxon>
        <taxon>Dikarya</taxon>
        <taxon>Basidiomycota</taxon>
        <taxon>Agaricomycotina</taxon>
        <taxon>Agaricomycetes</taxon>
        <taxon>Russulales</taxon>
        <taxon>Hericiaceae</taxon>
        <taxon>Dentipellis</taxon>
    </lineage>
</organism>
<dbReference type="Proteomes" id="UP000298327">
    <property type="component" value="Unassembled WGS sequence"/>
</dbReference>
<accession>A0A4Y9XT86</accession>